<dbReference type="InterPro" id="IPR001646">
    <property type="entry name" value="5peptide_repeat"/>
</dbReference>
<dbReference type="Proteomes" id="UP001172778">
    <property type="component" value="Unassembled WGS sequence"/>
</dbReference>
<gene>
    <name evidence="1" type="ORF">PZA18_18005</name>
</gene>
<name>A0ABT7E0U9_9NEIS</name>
<evidence type="ECO:0000313" key="1">
    <source>
        <dbReference type="EMBL" id="MDK2125943.1"/>
    </source>
</evidence>
<dbReference type="RefSeq" id="WP_284102258.1">
    <property type="nucleotide sequence ID" value="NZ_JARRAF010000027.1"/>
</dbReference>
<accession>A0ABT7E0U9</accession>
<protein>
    <submittedName>
        <fullName evidence="1">Pentapeptide repeat-containing protein</fullName>
    </submittedName>
</protein>
<evidence type="ECO:0000313" key="2">
    <source>
        <dbReference type="Proteomes" id="UP001172778"/>
    </source>
</evidence>
<organism evidence="1 2">
    <name type="scientific">Parachitinimonas caeni</name>
    <dbReference type="NCBI Taxonomy" id="3031301"/>
    <lineage>
        <taxon>Bacteria</taxon>
        <taxon>Pseudomonadati</taxon>
        <taxon>Pseudomonadota</taxon>
        <taxon>Betaproteobacteria</taxon>
        <taxon>Neisseriales</taxon>
        <taxon>Chitinibacteraceae</taxon>
        <taxon>Parachitinimonas</taxon>
    </lineage>
</organism>
<proteinExistence type="predicted"/>
<reference evidence="1" key="1">
    <citation type="submission" date="2023-03" db="EMBL/GenBank/DDBJ databases">
        <title>Chitinimonas shenzhenensis gen. nov., sp. nov., a novel member of family Burkholderiaceae isolated from activated sludge collected in Shen Zhen, China.</title>
        <authorList>
            <person name="Wang X."/>
        </authorList>
    </citation>
    <scope>NUCLEOTIDE SEQUENCE</scope>
    <source>
        <strain evidence="1">DQS-5</strain>
    </source>
</reference>
<keyword evidence="2" id="KW-1185">Reference proteome</keyword>
<sequence length="94" mass="10581">MSAITLHNCEHQIMASDVNMSDSEFDECLLAYTKFEYVSFEKANFEHVRFDGAKIAKASFADVAIADSLYDGMTIEGIPVKELLRVYSEQHQPA</sequence>
<dbReference type="EMBL" id="JARRAF010000027">
    <property type="protein sequence ID" value="MDK2125943.1"/>
    <property type="molecule type" value="Genomic_DNA"/>
</dbReference>
<dbReference type="Pfam" id="PF00805">
    <property type="entry name" value="Pentapeptide"/>
    <property type="match status" value="1"/>
</dbReference>
<dbReference type="Gene3D" id="2.160.20.80">
    <property type="entry name" value="E3 ubiquitin-protein ligase SopA"/>
    <property type="match status" value="1"/>
</dbReference>
<dbReference type="SUPFAM" id="SSF141571">
    <property type="entry name" value="Pentapeptide repeat-like"/>
    <property type="match status" value="1"/>
</dbReference>
<comment type="caution">
    <text evidence="1">The sequence shown here is derived from an EMBL/GenBank/DDBJ whole genome shotgun (WGS) entry which is preliminary data.</text>
</comment>